<proteinExistence type="predicted"/>
<keyword evidence="1" id="KW-0812">Transmembrane</keyword>
<dbReference type="InterPro" id="IPR043604">
    <property type="entry name" value="DUF883_N"/>
</dbReference>
<evidence type="ECO:0000256" key="1">
    <source>
        <dbReference type="SAM" id="Phobius"/>
    </source>
</evidence>
<reference evidence="3 4" key="1">
    <citation type="submission" date="2020-08" db="EMBL/GenBank/DDBJ databases">
        <authorList>
            <person name="Criscuolo A."/>
        </authorList>
    </citation>
    <scope>NUCLEOTIDE SEQUENCE [LARGE SCALE GENOMIC DNA]</scope>
    <source>
        <strain evidence="3">CIP111764</strain>
    </source>
</reference>
<feature type="domain" description="DUF883" evidence="2">
    <location>
        <begin position="13"/>
        <end position="62"/>
    </location>
</feature>
<dbReference type="Proteomes" id="UP000583387">
    <property type="component" value="Unassembled WGS sequence"/>
</dbReference>
<keyword evidence="4" id="KW-1185">Reference proteome</keyword>
<dbReference type="AlphaFoldDB" id="A0A7U7EMB6"/>
<sequence>MTLFSRKQSLHGLEAEIQSLLASLEQLKEGASDESKRSLGAIRHNAERALAHSRQLLGEAYDEVKDKTYRAGIATRDYSREHPLATAGLVLGVVGLLGYLYYSSHRD</sequence>
<keyword evidence="1" id="KW-0472">Membrane</keyword>
<keyword evidence="1" id="KW-1133">Transmembrane helix</keyword>
<name>A0A7U7EMB6_9GAMM</name>
<evidence type="ECO:0000313" key="4">
    <source>
        <dbReference type="Proteomes" id="UP000583387"/>
    </source>
</evidence>
<organism evidence="3 4">
    <name type="scientific">Zestomonas carbonaria</name>
    <dbReference type="NCBI Taxonomy" id="2762745"/>
    <lineage>
        <taxon>Bacteria</taxon>
        <taxon>Pseudomonadati</taxon>
        <taxon>Pseudomonadota</taxon>
        <taxon>Gammaproteobacteria</taxon>
        <taxon>Pseudomonadales</taxon>
        <taxon>Pseudomonadaceae</taxon>
        <taxon>Zestomonas</taxon>
    </lineage>
</organism>
<dbReference type="RefSeq" id="WP_187670089.1">
    <property type="nucleotide sequence ID" value="NZ_CAJFCI010000025.1"/>
</dbReference>
<dbReference type="Pfam" id="PF05957">
    <property type="entry name" value="DUF883"/>
    <property type="match status" value="1"/>
</dbReference>
<dbReference type="EMBL" id="CAJFCI010000025">
    <property type="protein sequence ID" value="CAD5106730.1"/>
    <property type="molecule type" value="Genomic_DNA"/>
</dbReference>
<evidence type="ECO:0000313" key="3">
    <source>
        <dbReference type="EMBL" id="CAD5106730.1"/>
    </source>
</evidence>
<protein>
    <recommendedName>
        <fullName evidence="2">DUF883 domain-containing protein</fullName>
    </recommendedName>
</protein>
<evidence type="ECO:0000259" key="2">
    <source>
        <dbReference type="Pfam" id="PF05957"/>
    </source>
</evidence>
<gene>
    <name evidence="3" type="primary">yqjD_1</name>
    <name evidence="3" type="ORF">PSEWESI4_00997</name>
</gene>
<accession>A0A7U7EMB6</accession>
<comment type="caution">
    <text evidence="3">The sequence shown here is derived from an EMBL/GenBank/DDBJ whole genome shotgun (WGS) entry which is preliminary data.</text>
</comment>
<feature type="transmembrane region" description="Helical" evidence="1">
    <location>
        <begin position="84"/>
        <end position="102"/>
    </location>
</feature>